<dbReference type="Proteomes" id="UP000244855">
    <property type="component" value="Unassembled WGS sequence"/>
</dbReference>
<gene>
    <name evidence="2" type="ORF">DM02DRAFT_233987</name>
</gene>
<evidence type="ECO:0000256" key="1">
    <source>
        <dbReference type="SAM" id="Phobius"/>
    </source>
</evidence>
<keyword evidence="1" id="KW-0812">Transmembrane</keyword>
<organism evidence="2 3">
    <name type="scientific">Periconia macrospinosa</name>
    <dbReference type="NCBI Taxonomy" id="97972"/>
    <lineage>
        <taxon>Eukaryota</taxon>
        <taxon>Fungi</taxon>
        <taxon>Dikarya</taxon>
        <taxon>Ascomycota</taxon>
        <taxon>Pezizomycotina</taxon>
        <taxon>Dothideomycetes</taxon>
        <taxon>Pleosporomycetidae</taxon>
        <taxon>Pleosporales</taxon>
        <taxon>Massarineae</taxon>
        <taxon>Periconiaceae</taxon>
        <taxon>Periconia</taxon>
    </lineage>
</organism>
<keyword evidence="3" id="KW-1185">Reference proteome</keyword>
<dbReference type="EMBL" id="KZ805302">
    <property type="protein sequence ID" value="PVI07827.1"/>
    <property type="molecule type" value="Genomic_DNA"/>
</dbReference>
<evidence type="ECO:0000313" key="3">
    <source>
        <dbReference type="Proteomes" id="UP000244855"/>
    </source>
</evidence>
<accession>A0A2V1EBB1</accession>
<evidence type="ECO:0000313" key="2">
    <source>
        <dbReference type="EMBL" id="PVI07827.1"/>
    </source>
</evidence>
<sequence length="124" mass="13715">MLTLRKLCILIPPAVSGHVFFSTLVAVGASGFSQAVELTKALCVLLGVFSFATNNILEGRSCKSNLLIACFCLLGMHPPTIFTTLNTQFFDYRSFRHSMKNVHSVPEYLVFAFLRCIVKPSHVC</sequence>
<protein>
    <submittedName>
        <fullName evidence="2">Uncharacterized protein</fullName>
    </submittedName>
</protein>
<feature type="transmembrane region" description="Helical" evidence="1">
    <location>
        <begin position="38"/>
        <end position="57"/>
    </location>
</feature>
<dbReference type="AlphaFoldDB" id="A0A2V1EBB1"/>
<reference evidence="2 3" key="1">
    <citation type="journal article" date="2018" name="Sci. Rep.">
        <title>Comparative genomics provides insights into the lifestyle and reveals functional heterogeneity of dark septate endophytic fungi.</title>
        <authorList>
            <person name="Knapp D.G."/>
            <person name="Nemeth J.B."/>
            <person name="Barry K."/>
            <person name="Hainaut M."/>
            <person name="Henrissat B."/>
            <person name="Johnson J."/>
            <person name="Kuo A."/>
            <person name="Lim J.H.P."/>
            <person name="Lipzen A."/>
            <person name="Nolan M."/>
            <person name="Ohm R.A."/>
            <person name="Tamas L."/>
            <person name="Grigoriev I.V."/>
            <person name="Spatafora J.W."/>
            <person name="Nagy L.G."/>
            <person name="Kovacs G.M."/>
        </authorList>
    </citation>
    <scope>NUCLEOTIDE SEQUENCE [LARGE SCALE GENOMIC DNA]</scope>
    <source>
        <strain evidence="2 3">DSE2036</strain>
    </source>
</reference>
<proteinExistence type="predicted"/>
<keyword evidence="1" id="KW-0472">Membrane</keyword>
<keyword evidence="1" id="KW-1133">Transmembrane helix</keyword>
<feature type="transmembrane region" description="Helical" evidence="1">
    <location>
        <begin position="7"/>
        <end position="32"/>
    </location>
</feature>
<name>A0A2V1EBB1_9PLEO</name>